<dbReference type="GO" id="GO:0006887">
    <property type="term" value="P:exocytosis"/>
    <property type="evidence" value="ECO:0007669"/>
    <property type="project" value="UniProtKB-KW"/>
</dbReference>
<dbReference type="PANTHER" id="PTHR12542:SF41">
    <property type="entry name" value="EXOCYST COMPLEX COMPONENT 7"/>
    <property type="match status" value="1"/>
</dbReference>
<dbReference type="EMBL" id="CAJQZP010001128">
    <property type="protein sequence ID" value="CAG5019107.1"/>
    <property type="molecule type" value="Genomic_DNA"/>
</dbReference>
<keyword evidence="5" id="KW-1185">Reference proteome</keyword>
<evidence type="ECO:0000313" key="4">
    <source>
        <dbReference type="EMBL" id="CAG5019107.1"/>
    </source>
</evidence>
<dbReference type="GO" id="GO:0000145">
    <property type="term" value="C:exocyst"/>
    <property type="evidence" value="ECO:0007669"/>
    <property type="project" value="InterPro"/>
</dbReference>
<dbReference type="PANTHER" id="PTHR12542">
    <property type="entry name" value="EXOCYST COMPLEX PROTEIN EXO70"/>
    <property type="match status" value="1"/>
</dbReference>
<sequence length="946" mass="104664">MKLKKEMTNIQELKAAANRSSSLASDVCNVLGACEQRLQQLETAVLPLYGDTARLQHIHQNMERTVKSLDHVINYYMVSRELADLIQAGPHTSSTESLNIYLEALDKLSEAQNYFNKNNPQSVELENINQLYNTGVSKLENAFEELLSRNTRPLSPTTLMDMIALEEDSSVDSVSISGSGSTSGTALETMRAAAAWLSAAGRPPAGPLLAIRAPAAKSSFNAFKDYLRSRSMAASPLMKSKNQLNRSDSTKKTSKLQKVLEKRANKLMLKASQTLEQSTGLAIGPRRSLNETYGEESCAAEEREAEVAGSLAACVCRLARHEQRAALGLVPLARLPALLAATLRDCFAALAADVDRACARVHRAAARCSGGAAACWALLARLTRLQPDLQRALHPASPAPYLAIVQACQQHCVRTLEEWIEGVKSDTAAGAVDGTVHQLAAAALAYCHALAAHMHTVGQALSTEPSYVRAASQITGVQDRNALMLAIYMRKVLAQLNLALRTKSEQYPDALKAIFLLNNTLYLLQGLQRSGLLDVLMLAEPECETSYRDMIQDYKNAYLQSWNKLLSHIALDEPLPSKLRDKDRQLLKDKFASFNREWEEMTRAQRGYSVPDAELREALKRDNKQALLPAYTAFYDAHAALPFSKHPEKYVKYTPVQVSHTTGCRPQGNKQALLHAYTAFYDAHAALPFSKHPEKYVKYTPVQVSHTTGCRPQGNKQALLHAYTAFYDAHAALPFSKHPEKYVKYTPVQVSHTTGCRPQGNKQALLHAYTAFYDAHAALPFSKHPEKYVKYTPVQVSHTTGCRPQGNKQALLHAYTAFYDAHAALPFSKHPEKYVKYTPVQVSHTTGCRPQGNKQALLHAYTAFYDAHAALPFSKHPEKYVKYTPVQVSHTTGCRPQGNKQALLHAYTAFYDAHAALPFSKHPEKYVKYTPVQIATQLDGYFDEAA</sequence>
<dbReference type="OrthoDB" id="1922221at2759"/>
<proteinExistence type="inferred from homology"/>
<feature type="domain" description="Exocyst complex subunit Exo70 C-terminal" evidence="3">
    <location>
        <begin position="378"/>
        <end position="659"/>
    </location>
</feature>
<keyword evidence="2" id="KW-0813">Transport</keyword>
<name>A0A8S3XDG8_PARAO</name>
<keyword evidence="2" id="KW-0653">Protein transport</keyword>
<evidence type="ECO:0000313" key="5">
    <source>
        <dbReference type="Proteomes" id="UP000691718"/>
    </source>
</evidence>
<organism evidence="4 5">
    <name type="scientific">Parnassius apollo</name>
    <name type="common">Apollo butterfly</name>
    <name type="synonym">Papilio apollo</name>
    <dbReference type="NCBI Taxonomy" id="110799"/>
    <lineage>
        <taxon>Eukaryota</taxon>
        <taxon>Metazoa</taxon>
        <taxon>Ecdysozoa</taxon>
        <taxon>Arthropoda</taxon>
        <taxon>Hexapoda</taxon>
        <taxon>Insecta</taxon>
        <taxon>Pterygota</taxon>
        <taxon>Neoptera</taxon>
        <taxon>Endopterygota</taxon>
        <taxon>Lepidoptera</taxon>
        <taxon>Glossata</taxon>
        <taxon>Ditrysia</taxon>
        <taxon>Papilionoidea</taxon>
        <taxon>Papilionidae</taxon>
        <taxon>Parnassiinae</taxon>
        <taxon>Parnassini</taxon>
        <taxon>Parnassius</taxon>
        <taxon>Parnassius</taxon>
    </lineage>
</organism>
<dbReference type="Proteomes" id="UP000691718">
    <property type="component" value="Unassembled WGS sequence"/>
</dbReference>
<dbReference type="GO" id="GO:0005546">
    <property type="term" value="F:phosphatidylinositol-4,5-bisphosphate binding"/>
    <property type="evidence" value="ECO:0007669"/>
    <property type="project" value="InterPro"/>
</dbReference>
<dbReference type="Pfam" id="PF03081">
    <property type="entry name" value="Exo70_C"/>
    <property type="match status" value="2"/>
</dbReference>
<evidence type="ECO:0000259" key="3">
    <source>
        <dbReference type="Pfam" id="PF03081"/>
    </source>
</evidence>
<dbReference type="GO" id="GO:0015031">
    <property type="term" value="P:protein transport"/>
    <property type="evidence" value="ECO:0007669"/>
    <property type="project" value="UniProtKB-KW"/>
</dbReference>
<evidence type="ECO:0000256" key="2">
    <source>
        <dbReference type="RuleBase" id="RU365026"/>
    </source>
</evidence>
<comment type="caution">
    <text evidence="4">The sequence shown here is derived from an EMBL/GenBank/DDBJ whole genome shotgun (WGS) entry which is preliminary data.</text>
</comment>
<dbReference type="InterPro" id="IPR046364">
    <property type="entry name" value="Exo70_C"/>
</dbReference>
<accession>A0A8S3XDG8</accession>
<dbReference type="InterPro" id="IPR004140">
    <property type="entry name" value="Exo70"/>
</dbReference>
<reference evidence="4" key="1">
    <citation type="submission" date="2021-04" db="EMBL/GenBank/DDBJ databases">
        <authorList>
            <person name="Tunstrom K."/>
        </authorList>
    </citation>
    <scope>NUCLEOTIDE SEQUENCE</scope>
</reference>
<dbReference type="AlphaFoldDB" id="A0A8S3XDG8"/>
<comment type="function">
    <text evidence="2">Component of the exocyst complex involved in the docking of exocytic vesicles with fusion sites on the plasma membrane.</text>
</comment>
<comment type="similarity">
    <text evidence="2">Belongs to the EXO70 family.</text>
</comment>
<dbReference type="Pfam" id="PF20669">
    <property type="entry name" value="Exo70_N"/>
    <property type="match status" value="1"/>
</dbReference>
<keyword evidence="1 2" id="KW-0268">Exocytosis</keyword>
<evidence type="ECO:0000256" key="1">
    <source>
        <dbReference type="ARBA" id="ARBA00022483"/>
    </source>
</evidence>
<feature type="domain" description="Exocyst complex subunit Exo70 C-terminal" evidence="3">
    <location>
        <begin position="900"/>
        <end position="939"/>
    </location>
</feature>
<gene>
    <name evidence="4" type="ORF">PAPOLLO_LOCUS16990</name>
</gene>
<protein>
    <recommendedName>
        <fullName evidence="2">Exocyst complex component 7</fullName>
    </recommendedName>
    <alternativeName>
        <fullName evidence="2">Exocyst complex component Exo70</fullName>
    </alternativeName>
</protein>